<reference evidence="7 8" key="1">
    <citation type="submission" date="2015-09" db="EMBL/GenBank/DDBJ databases">
        <title>Genome sequencing project for genomic taxonomy and phylogenomics of Bacillus-like bacteria.</title>
        <authorList>
            <person name="Liu B."/>
            <person name="Wang J."/>
            <person name="Zhu Y."/>
            <person name="Liu G."/>
            <person name="Chen Q."/>
            <person name="Chen Z."/>
            <person name="Lan J."/>
            <person name="Che J."/>
            <person name="Ge C."/>
            <person name="Shi H."/>
            <person name="Pan Z."/>
            <person name="Liu X."/>
        </authorList>
    </citation>
    <scope>NUCLEOTIDE SEQUENCE [LARGE SCALE GENOMIC DNA]</scope>
    <source>
        <strain evidence="7 8">LMG 18435</strain>
    </source>
</reference>
<evidence type="ECO:0000313" key="8">
    <source>
        <dbReference type="Proteomes" id="UP000051888"/>
    </source>
</evidence>
<keyword evidence="3 7" id="KW-0808">Transferase</keyword>
<dbReference type="PANTHER" id="PTHR43420:SF44">
    <property type="entry name" value="ACETYLTRANSFERASE YPEA"/>
    <property type="match status" value="1"/>
</dbReference>
<dbReference type="EC" id="2.3.1.266" evidence="5"/>
<comment type="similarity">
    <text evidence="1 5">Belongs to the acetyltransferase family. RimI subfamily.</text>
</comment>
<dbReference type="STRING" id="157838.AN964_18580"/>
<dbReference type="PANTHER" id="PTHR43420">
    <property type="entry name" value="ACETYLTRANSFERASE"/>
    <property type="match status" value="1"/>
</dbReference>
<sequence length="155" mass="17951">MLGQGINMSHITFRKATLDDLDGIIKVELESFTLPWSREAFYNEFVNNQFAHYFILEHNGNIIGYCGVWIVVDEAHITNIAISPEYRGLKLGKSLMKKMMEFARLHRAHSMTLEVRVTNHIAQSLYRKLGFQDGGIRKGYYTDNHEDALVMWVKL</sequence>
<comment type="caution">
    <text evidence="7">The sequence shown here is derived from an EMBL/GenBank/DDBJ whole genome shotgun (WGS) entry which is preliminary data.</text>
</comment>
<dbReference type="OrthoDB" id="9794566at2"/>
<evidence type="ECO:0000259" key="6">
    <source>
        <dbReference type="PROSITE" id="PS51186"/>
    </source>
</evidence>
<name>A0A0Q3WU49_9BACI</name>
<dbReference type="Gene3D" id="3.40.630.30">
    <property type="match status" value="1"/>
</dbReference>
<dbReference type="InterPro" id="IPR050680">
    <property type="entry name" value="YpeA/RimI_acetyltransf"/>
</dbReference>
<dbReference type="Pfam" id="PF00583">
    <property type="entry name" value="Acetyltransf_1"/>
    <property type="match status" value="1"/>
</dbReference>
<organism evidence="7 8">
    <name type="scientific">Heyndrickxia shackletonii</name>
    <dbReference type="NCBI Taxonomy" id="157838"/>
    <lineage>
        <taxon>Bacteria</taxon>
        <taxon>Bacillati</taxon>
        <taxon>Bacillota</taxon>
        <taxon>Bacilli</taxon>
        <taxon>Bacillales</taxon>
        <taxon>Bacillaceae</taxon>
        <taxon>Heyndrickxia</taxon>
    </lineage>
</organism>
<evidence type="ECO:0000256" key="5">
    <source>
        <dbReference type="RuleBase" id="RU363094"/>
    </source>
</evidence>
<dbReference type="Proteomes" id="UP000051888">
    <property type="component" value="Unassembled WGS sequence"/>
</dbReference>
<accession>A0A0Q3WU49</accession>
<evidence type="ECO:0000256" key="4">
    <source>
        <dbReference type="ARBA" id="ARBA00023315"/>
    </source>
</evidence>
<gene>
    <name evidence="7" type="ORF">AN964_18580</name>
</gene>
<dbReference type="InterPro" id="IPR000182">
    <property type="entry name" value="GNAT_dom"/>
</dbReference>
<dbReference type="GO" id="GO:0008999">
    <property type="term" value="F:protein-N-terminal-alanine acetyltransferase activity"/>
    <property type="evidence" value="ECO:0007669"/>
    <property type="project" value="UniProtKB-EC"/>
</dbReference>
<evidence type="ECO:0000256" key="1">
    <source>
        <dbReference type="ARBA" id="ARBA00005395"/>
    </source>
</evidence>
<comment type="catalytic activity">
    <reaction evidence="5">
        <text>N-terminal L-alanyl-[ribosomal protein bS18] + acetyl-CoA = N-terminal N(alpha)-acetyl-L-alanyl-[ribosomal protein bS18] + CoA + H(+)</text>
        <dbReference type="Rhea" id="RHEA:43756"/>
        <dbReference type="Rhea" id="RHEA-COMP:10676"/>
        <dbReference type="Rhea" id="RHEA-COMP:10677"/>
        <dbReference type="ChEBI" id="CHEBI:15378"/>
        <dbReference type="ChEBI" id="CHEBI:57287"/>
        <dbReference type="ChEBI" id="CHEBI:57288"/>
        <dbReference type="ChEBI" id="CHEBI:64718"/>
        <dbReference type="ChEBI" id="CHEBI:83683"/>
        <dbReference type="EC" id="2.3.1.266"/>
    </reaction>
</comment>
<keyword evidence="4" id="KW-0012">Acyltransferase</keyword>
<feature type="domain" description="N-acetyltransferase" evidence="6">
    <location>
        <begin position="11"/>
        <end position="155"/>
    </location>
</feature>
<dbReference type="AlphaFoldDB" id="A0A0Q3WU49"/>
<protein>
    <recommendedName>
        <fullName evidence="5">[Ribosomal protein bS18]-alanine N-acetyltransferase</fullName>
        <ecNumber evidence="5">2.3.1.266</ecNumber>
    </recommendedName>
</protein>
<comment type="function">
    <text evidence="5">Acetylates the N-terminal alanine of ribosomal protein bS18.</text>
</comment>
<keyword evidence="8" id="KW-1185">Reference proteome</keyword>
<dbReference type="SUPFAM" id="SSF55729">
    <property type="entry name" value="Acyl-CoA N-acyltransferases (Nat)"/>
    <property type="match status" value="1"/>
</dbReference>
<dbReference type="InterPro" id="IPR016181">
    <property type="entry name" value="Acyl_CoA_acyltransferase"/>
</dbReference>
<dbReference type="PATRIC" id="fig|157838.3.peg.4126"/>
<dbReference type="PROSITE" id="PS51186">
    <property type="entry name" value="GNAT"/>
    <property type="match status" value="1"/>
</dbReference>
<evidence type="ECO:0000313" key="7">
    <source>
        <dbReference type="EMBL" id="KQL51559.1"/>
    </source>
</evidence>
<dbReference type="EMBL" id="LJJC01000006">
    <property type="protein sequence ID" value="KQL51559.1"/>
    <property type="molecule type" value="Genomic_DNA"/>
</dbReference>
<evidence type="ECO:0000256" key="2">
    <source>
        <dbReference type="ARBA" id="ARBA00022490"/>
    </source>
</evidence>
<dbReference type="GO" id="GO:0005737">
    <property type="term" value="C:cytoplasm"/>
    <property type="evidence" value="ECO:0007669"/>
    <property type="project" value="UniProtKB-SubCell"/>
</dbReference>
<comment type="subcellular location">
    <subcellularLocation>
        <location evidence="5">Cytoplasm</location>
    </subcellularLocation>
</comment>
<dbReference type="CDD" id="cd04301">
    <property type="entry name" value="NAT_SF"/>
    <property type="match status" value="1"/>
</dbReference>
<dbReference type="InterPro" id="IPR006464">
    <property type="entry name" value="AcTrfase_RimI/Ard1"/>
</dbReference>
<proteinExistence type="inferred from homology"/>
<dbReference type="NCBIfam" id="TIGR01575">
    <property type="entry name" value="rimI"/>
    <property type="match status" value="1"/>
</dbReference>
<keyword evidence="2 5" id="KW-0963">Cytoplasm</keyword>
<evidence type="ECO:0000256" key="3">
    <source>
        <dbReference type="ARBA" id="ARBA00022679"/>
    </source>
</evidence>